<evidence type="ECO:0000256" key="1">
    <source>
        <dbReference type="SAM" id="Phobius"/>
    </source>
</evidence>
<keyword evidence="1" id="KW-1133">Transmembrane helix</keyword>
<dbReference type="AlphaFoldDB" id="A0A7C5QRI1"/>
<keyword evidence="1" id="KW-0812">Transmembrane</keyword>
<comment type="caution">
    <text evidence="2">The sequence shown here is derived from an EMBL/GenBank/DDBJ whole genome shotgun (WGS) entry which is preliminary data.</text>
</comment>
<protein>
    <submittedName>
        <fullName evidence="2">Uncharacterized protein</fullName>
    </submittedName>
</protein>
<organism evidence="2">
    <name type="scientific">Caldiarchaeum subterraneum</name>
    <dbReference type="NCBI Taxonomy" id="311458"/>
    <lineage>
        <taxon>Archaea</taxon>
        <taxon>Nitrososphaerota</taxon>
        <taxon>Candidatus Caldarchaeales</taxon>
        <taxon>Candidatus Caldarchaeaceae</taxon>
        <taxon>Candidatus Caldarchaeum</taxon>
    </lineage>
</organism>
<name>A0A7C5QRI1_CALS0</name>
<gene>
    <name evidence="2" type="ORF">ENM11_05825</name>
</gene>
<accession>A0A7C5QRI1</accession>
<proteinExistence type="predicted"/>
<keyword evidence="1" id="KW-0472">Membrane</keyword>
<feature type="transmembrane region" description="Helical" evidence="1">
    <location>
        <begin position="45"/>
        <end position="62"/>
    </location>
</feature>
<reference evidence="2" key="1">
    <citation type="journal article" date="2020" name="mSystems">
        <title>Genome- and Community-Level Interaction Insights into Carbon Utilization and Element Cycling Functions of Hydrothermarchaeota in Hydrothermal Sediment.</title>
        <authorList>
            <person name="Zhou Z."/>
            <person name="Liu Y."/>
            <person name="Xu W."/>
            <person name="Pan J."/>
            <person name="Luo Z.H."/>
            <person name="Li M."/>
        </authorList>
    </citation>
    <scope>NUCLEOTIDE SEQUENCE [LARGE SCALE GENOMIC DNA]</scope>
    <source>
        <strain evidence="2">SpSt-1056</strain>
    </source>
</reference>
<sequence length="80" mass="9191">MDRAFKHLVGLLTVVWLLFLLAASSIAFLVKPVLDMQSSSTLVSVVRTLAGMAVFGLWVYIWHKITEIWLYKILLKRDRT</sequence>
<dbReference type="EMBL" id="DRWN01000047">
    <property type="protein sequence ID" value="HHK68653.1"/>
    <property type="molecule type" value="Genomic_DNA"/>
</dbReference>
<evidence type="ECO:0000313" key="2">
    <source>
        <dbReference type="EMBL" id="HHK68653.1"/>
    </source>
</evidence>